<dbReference type="AlphaFoldDB" id="A0AAC9RUI6"/>
<gene>
    <name evidence="2" type="ORF">B5P37_07550</name>
</gene>
<evidence type="ECO:0000313" key="2">
    <source>
        <dbReference type="EMBL" id="ARJ51170.1"/>
    </source>
</evidence>
<evidence type="ECO:0000259" key="1">
    <source>
        <dbReference type="Pfam" id="PF07872"/>
    </source>
</evidence>
<keyword evidence="3" id="KW-1185">Reference proteome</keyword>
<dbReference type="EMBL" id="CP020773">
    <property type="protein sequence ID" value="ARJ51170.1"/>
    <property type="molecule type" value="Genomic_DNA"/>
</dbReference>
<evidence type="ECO:0000313" key="3">
    <source>
        <dbReference type="Proteomes" id="UP000242864"/>
    </source>
</evidence>
<dbReference type="Pfam" id="PF07872">
    <property type="entry name" value="DUF1659"/>
    <property type="match status" value="1"/>
</dbReference>
<feature type="domain" description="DUF1659" evidence="1">
    <location>
        <begin position="8"/>
        <end position="65"/>
    </location>
</feature>
<organism evidence="2 3">
    <name type="scientific">Staphylococcus lutrae</name>
    <dbReference type="NCBI Taxonomy" id="155085"/>
    <lineage>
        <taxon>Bacteria</taxon>
        <taxon>Bacillati</taxon>
        <taxon>Bacillota</taxon>
        <taxon>Bacilli</taxon>
        <taxon>Bacillales</taxon>
        <taxon>Staphylococcaceae</taxon>
        <taxon>Staphylococcus</taxon>
    </lineage>
</organism>
<reference evidence="2 3" key="1">
    <citation type="submission" date="2017-04" db="EMBL/GenBank/DDBJ databases">
        <authorList>
            <person name="Veseli I.A."/>
            <person name="Tang C."/>
            <person name="Pombert J.-F."/>
        </authorList>
    </citation>
    <scope>NUCLEOTIDE SEQUENCE [LARGE SCALE GENOMIC DNA]</scope>
    <source>
        <strain evidence="2 3">ATCC 700373</strain>
    </source>
</reference>
<dbReference type="Proteomes" id="UP000242864">
    <property type="component" value="Chromosome"/>
</dbReference>
<protein>
    <submittedName>
        <fullName evidence="2">DUF1659 domain-containing protein</fullName>
    </submittedName>
</protein>
<dbReference type="RefSeq" id="WP_085237642.1">
    <property type="nucleotide sequence ID" value="NZ_CP020773.1"/>
</dbReference>
<dbReference type="KEGG" id="slz:B5P37_07550"/>
<accession>A0AAC9RUI6</accession>
<proteinExistence type="predicted"/>
<name>A0AAC9RUI6_9STAP</name>
<sequence>MNMNHLTLILTQTTTSPEGKIKKTSRRFTQLQNDATHEDLKKFSQIIETLTGETYDTIELLTSEIIQ</sequence>
<dbReference type="InterPro" id="IPR012454">
    <property type="entry name" value="DUF1659"/>
</dbReference>